<organism evidence="2 3">
    <name type="scientific">Crinalium epipsammum PCC 9333</name>
    <dbReference type="NCBI Taxonomy" id="1173022"/>
    <lineage>
        <taxon>Bacteria</taxon>
        <taxon>Bacillati</taxon>
        <taxon>Cyanobacteriota</taxon>
        <taxon>Cyanophyceae</taxon>
        <taxon>Gomontiellales</taxon>
        <taxon>Gomontiellaceae</taxon>
        <taxon>Crinalium</taxon>
    </lineage>
</organism>
<evidence type="ECO:0000313" key="3">
    <source>
        <dbReference type="Proteomes" id="UP000010472"/>
    </source>
</evidence>
<dbReference type="Pfam" id="PF21781">
    <property type="entry name" value="DUF6876"/>
    <property type="match status" value="1"/>
</dbReference>
<protein>
    <recommendedName>
        <fullName evidence="1">DUF6876 domain-containing protein</fullName>
    </recommendedName>
</protein>
<dbReference type="AlphaFoldDB" id="K9VV68"/>
<dbReference type="Proteomes" id="UP000010472">
    <property type="component" value="Chromosome"/>
</dbReference>
<dbReference type="EMBL" id="CP003620">
    <property type="protein sequence ID" value="AFZ11392.1"/>
    <property type="molecule type" value="Genomic_DNA"/>
</dbReference>
<dbReference type="STRING" id="1173022.Cri9333_0421"/>
<proteinExistence type="predicted"/>
<dbReference type="eggNOG" id="ENOG5032ZB4">
    <property type="taxonomic scope" value="Bacteria"/>
</dbReference>
<name>K9VV68_9CYAN</name>
<sequence length="122" mass="14038">MTLTQADIDQSRISENNYSHSIGSLKINYTDGVYLVATESKAFWLLNVILSYQIYPVLNSHELKRFQLWELTVNEDKSALVTCRKSENSSIIFSQKFEKTDFPLPLLQLYLIDGTLMLPSEN</sequence>
<dbReference type="RefSeq" id="WP_015201533.1">
    <property type="nucleotide sequence ID" value="NC_019753.1"/>
</dbReference>
<keyword evidence="3" id="KW-1185">Reference proteome</keyword>
<dbReference type="HOGENOM" id="CLU_155947_0_0_3"/>
<reference evidence="2 3" key="1">
    <citation type="submission" date="2012-06" db="EMBL/GenBank/DDBJ databases">
        <title>Finished chromosome of genome of Crinalium epipsammum PCC 9333.</title>
        <authorList>
            <consortium name="US DOE Joint Genome Institute"/>
            <person name="Gugger M."/>
            <person name="Coursin T."/>
            <person name="Rippka R."/>
            <person name="Tandeau De Marsac N."/>
            <person name="Huntemann M."/>
            <person name="Wei C.-L."/>
            <person name="Han J."/>
            <person name="Detter J.C."/>
            <person name="Han C."/>
            <person name="Tapia R."/>
            <person name="Davenport K."/>
            <person name="Daligault H."/>
            <person name="Erkkila T."/>
            <person name="Gu W."/>
            <person name="Munk A.C.C."/>
            <person name="Teshima H."/>
            <person name="Xu Y."/>
            <person name="Chain P."/>
            <person name="Chen A."/>
            <person name="Krypides N."/>
            <person name="Mavromatis K."/>
            <person name="Markowitz V."/>
            <person name="Szeto E."/>
            <person name="Ivanova N."/>
            <person name="Mikhailova N."/>
            <person name="Ovchinnikova G."/>
            <person name="Pagani I."/>
            <person name="Pati A."/>
            <person name="Goodwin L."/>
            <person name="Peters L."/>
            <person name="Pitluck S."/>
            <person name="Woyke T."/>
            <person name="Kerfeld C."/>
        </authorList>
    </citation>
    <scope>NUCLEOTIDE SEQUENCE [LARGE SCALE GENOMIC DNA]</scope>
    <source>
        <strain evidence="2 3">PCC 9333</strain>
    </source>
</reference>
<dbReference type="OrthoDB" id="1255124at2"/>
<dbReference type="InterPro" id="IPR049241">
    <property type="entry name" value="DUF6876"/>
</dbReference>
<gene>
    <name evidence="2" type="ORF">Cri9333_0421</name>
</gene>
<dbReference type="KEGG" id="cep:Cri9333_0421"/>
<evidence type="ECO:0000259" key="1">
    <source>
        <dbReference type="Pfam" id="PF21781"/>
    </source>
</evidence>
<evidence type="ECO:0000313" key="2">
    <source>
        <dbReference type="EMBL" id="AFZ11392.1"/>
    </source>
</evidence>
<feature type="domain" description="DUF6876" evidence="1">
    <location>
        <begin position="3"/>
        <end position="121"/>
    </location>
</feature>
<accession>K9VV68</accession>